<protein>
    <submittedName>
        <fullName evidence="3">Uncharacterized protein</fullName>
    </submittedName>
</protein>
<feature type="coiled-coil region" evidence="1">
    <location>
        <begin position="47"/>
        <end position="95"/>
    </location>
</feature>
<dbReference type="InterPro" id="IPR019734">
    <property type="entry name" value="TPR_rpt"/>
</dbReference>
<organism evidence="3">
    <name type="scientific">marine sediment metagenome</name>
    <dbReference type="NCBI Taxonomy" id="412755"/>
    <lineage>
        <taxon>unclassified sequences</taxon>
        <taxon>metagenomes</taxon>
        <taxon>ecological metagenomes</taxon>
    </lineage>
</organism>
<keyword evidence="2" id="KW-1133">Transmembrane helix</keyword>
<dbReference type="InterPro" id="IPR011990">
    <property type="entry name" value="TPR-like_helical_dom_sf"/>
</dbReference>
<keyword evidence="2" id="KW-0472">Membrane</keyword>
<keyword evidence="2" id="KW-0812">Transmembrane</keyword>
<evidence type="ECO:0000256" key="1">
    <source>
        <dbReference type="SAM" id="Coils"/>
    </source>
</evidence>
<dbReference type="EMBL" id="BART01024167">
    <property type="protein sequence ID" value="GAH01379.1"/>
    <property type="molecule type" value="Genomic_DNA"/>
</dbReference>
<dbReference type="AlphaFoldDB" id="X1D8G1"/>
<gene>
    <name evidence="3" type="ORF">S01H4_43745</name>
</gene>
<reference evidence="3" key="1">
    <citation type="journal article" date="2014" name="Front. Microbiol.">
        <title>High frequency of phylogenetically diverse reductive dehalogenase-homologous genes in deep subseafloor sedimentary metagenomes.</title>
        <authorList>
            <person name="Kawai M."/>
            <person name="Futagami T."/>
            <person name="Toyoda A."/>
            <person name="Takaki Y."/>
            <person name="Nishi S."/>
            <person name="Hori S."/>
            <person name="Arai W."/>
            <person name="Tsubouchi T."/>
            <person name="Morono Y."/>
            <person name="Uchiyama I."/>
            <person name="Ito T."/>
            <person name="Fujiyama A."/>
            <person name="Inagaki F."/>
            <person name="Takami H."/>
        </authorList>
    </citation>
    <scope>NUCLEOTIDE SEQUENCE</scope>
    <source>
        <strain evidence="3">Expedition CK06-06</strain>
    </source>
</reference>
<sequence>ILILLLVTLQPIIEWILFLAIASWLVLTALTLLEYRFFNLEGIYYKKTDYDEALKRFEESLEILNNLDLGNEPVANKIKENIEFLKKEKEKKEELEKYIDFWRR</sequence>
<accession>X1D8G1</accession>
<comment type="caution">
    <text evidence="3">The sequence shown here is derived from an EMBL/GenBank/DDBJ whole genome shotgun (WGS) entry which is preliminary data.</text>
</comment>
<proteinExistence type="predicted"/>
<dbReference type="Gene3D" id="1.25.40.10">
    <property type="entry name" value="Tetratricopeptide repeat domain"/>
    <property type="match status" value="1"/>
</dbReference>
<feature type="transmembrane region" description="Helical" evidence="2">
    <location>
        <begin position="12"/>
        <end position="33"/>
    </location>
</feature>
<evidence type="ECO:0000256" key="2">
    <source>
        <dbReference type="SAM" id="Phobius"/>
    </source>
</evidence>
<evidence type="ECO:0000313" key="3">
    <source>
        <dbReference type="EMBL" id="GAH01379.1"/>
    </source>
</evidence>
<keyword evidence="1" id="KW-0175">Coiled coil</keyword>
<dbReference type="PROSITE" id="PS50005">
    <property type="entry name" value="TPR"/>
    <property type="match status" value="1"/>
</dbReference>
<name>X1D8G1_9ZZZZ</name>
<feature type="non-terminal residue" evidence="3">
    <location>
        <position position="1"/>
    </location>
</feature>